<proteinExistence type="predicted"/>
<keyword evidence="3" id="KW-0975">Bacterial flagellum</keyword>
<dbReference type="AlphaFoldDB" id="A0A2T3J0Q8"/>
<dbReference type="SUPFAM" id="SSF141371">
    <property type="entry name" value="PilZ domain-like"/>
    <property type="match status" value="2"/>
</dbReference>
<evidence type="ECO:0000256" key="3">
    <source>
        <dbReference type="ARBA" id="ARBA00023143"/>
    </source>
</evidence>
<dbReference type="EMBL" id="PYMH01000002">
    <property type="protein sequence ID" value="PSU34658.1"/>
    <property type="molecule type" value="Genomic_DNA"/>
</dbReference>
<sequence>MSQQLSQIKRRAMESRTRELSKPSLPGLMEISHGSEITLSVKTPVGRLYQVSSVFIGTNGKDKLFIELPKVTKSEREQFFQLGYRVTIKAVSEKGEGALVNVRTALSHVITDPVPLLVVDIPPQIDVVQLRKEPRYNVNLEGKIKLPNRVLNVVMKDLSVSGCSFCVEANGPIIEINSVLAIEVVHPRAKAIYPLSGKVCNHQQIGGNKQFGIEFDDLGQQAVRELMSKLIFDGAKLSFKK</sequence>
<evidence type="ECO:0000259" key="6">
    <source>
        <dbReference type="Pfam" id="PF12945"/>
    </source>
</evidence>
<evidence type="ECO:0000259" key="5">
    <source>
        <dbReference type="Pfam" id="PF07238"/>
    </source>
</evidence>
<dbReference type="Pfam" id="PF12945">
    <property type="entry name" value="PilZNR"/>
    <property type="match status" value="1"/>
</dbReference>
<feature type="compositionally biased region" description="Basic and acidic residues" evidence="4">
    <location>
        <begin position="11"/>
        <end position="21"/>
    </location>
</feature>
<dbReference type="Proteomes" id="UP000241222">
    <property type="component" value="Unassembled WGS sequence"/>
</dbReference>
<dbReference type="InterPro" id="IPR012349">
    <property type="entry name" value="Split_barrel_FMN-bd"/>
</dbReference>
<keyword evidence="1" id="KW-0973">c-di-GMP</keyword>
<feature type="region of interest" description="Disordered" evidence="4">
    <location>
        <begin position="1"/>
        <end position="25"/>
    </location>
</feature>
<dbReference type="RefSeq" id="WP_107347974.1">
    <property type="nucleotide sequence ID" value="NZ_PYMH01000002.1"/>
</dbReference>
<feature type="domain" description="Type III secretion system flagellar brake protein YcgR PilZN" evidence="6">
    <location>
        <begin position="33"/>
        <end position="122"/>
    </location>
</feature>
<gene>
    <name evidence="7" type="ORF">C9I99_06050</name>
</gene>
<dbReference type="Pfam" id="PF07238">
    <property type="entry name" value="PilZ"/>
    <property type="match status" value="1"/>
</dbReference>
<organism evidence="7 8">
    <name type="scientific">Photobacterium lutimaris</name>
    <dbReference type="NCBI Taxonomy" id="388278"/>
    <lineage>
        <taxon>Bacteria</taxon>
        <taxon>Pseudomonadati</taxon>
        <taxon>Pseudomonadota</taxon>
        <taxon>Gammaproteobacteria</taxon>
        <taxon>Vibrionales</taxon>
        <taxon>Vibrionaceae</taxon>
        <taxon>Photobacterium</taxon>
    </lineage>
</organism>
<evidence type="ECO:0000313" key="8">
    <source>
        <dbReference type="Proteomes" id="UP000241222"/>
    </source>
</evidence>
<name>A0A2T3J0Q8_9GAMM</name>
<evidence type="ECO:0000256" key="4">
    <source>
        <dbReference type="SAM" id="MobiDB-lite"/>
    </source>
</evidence>
<dbReference type="Gene3D" id="2.30.110.10">
    <property type="entry name" value="Electron Transport, Fmn-binding Protein, Chain A"/>
    <property type="match status" value="1"/>
</dbReference>
<reference evidence="7 8" key="1">
    <citation type="submission" date="2018-03" db="EMBL/GenBank/DDBJ databases">
        <title>Whole genome sequencing of Histamine producing bacteria.</title>
        <authorList>
            <person name="Butler K."/>
        </authorList>
    </citation>
    <scope>NUCLEOTIDE SEQUENCE [LARGE SCALE GENOMIC DNA]</scope>
    <source>
        <strain evidence="7 8">JCM 13586</strain>
    </source>
</reference>
<feature type="domain" description="PilZ" evidence="5">
    <location>
        <begin position="129"/>
        <end position="230"/>
    </location>
</feature>
<protein>
    <submittedName>
        <fullName evidence="7">Flagellar brake protein</fullName>
    </submittedName>
</protein>
<keyword evidence="2" id="KW-0547">Nucleotide-binding</keyword>
<keyword evidence="7" id="KW-0282">Flagellum</keyword>
<evidence type="ECO:0000313" key="7">
    <source>
        <dbReference type="EMBL" id="PSU34658.1"/>
    </source>
</evidence>
<dbReference type="OrthoDB" id="5586887at2"/>
<dbReference type="GO" id="GO:0035438">
    <property type="term" value="F:cyclic-di-GMP binding"/>
    <property type="evidence" value="ECO:0007669"/>
    <property type="project" value="InterPro"/>
</dbReference>
<accession>A0A2T3J0Q8</accession>
<evidence type="ECO:0000256" key="2">
    <source>
        <dbReference type="ARBA" id="ARBA00022741"/>
    </source>
</evidence>
<evidence type="ECO:0000256" key="1">
    <source>
        <dbReference type="ARBA" id="ARBA00022636"/>
    </source>
</evidence>
<dbReference type="InterPro" id="IPR009875">
    <property type="entry name" value="PilZ_domain"/>
</dbReference>
<dbReference type="Gene3D" id="2.40.10.220">
    <property type="entry name" value="predicted glycosyltransferase like domains"/>
    <property type="match status" value="1"/>
</dbReference>
<comment type="caution">
    <text evidence="7">The sequence shown here is derived from an EMBL/GenBank/DDBJ whole genome shotgun (WGS) entry which is preliminary data.</text>
</comment>
<dbReference type="InterPro" id="IPR009926">
    <property type="entry name" value="T3SS_YcgR_PilZN"/>
</dbReference>
<keyword evidence="7" id="KW-0966">Cell projection</keyword>
<keyword evidence="8" id="KW-1185">Reference proteome</keyword>
<keyword evidence="7" id="KW-0969">Cilium</keyword>